<evidence type="ECO:0000256" key="2">
    <source>
        <dbReference type="ARBA" id="ARBA00022741"/>
    </source>
</evidence>
<evidence type="ECO:0000256" key="3">
    <source>
        <dbReference type="ARBA" id="ARBA00022840"/>
    </source>
</evidence>
<evidence type="ECO:0008006" key="7">
    <source>
        <dbReference type="Google" id="ProtNLM"/>
    </source>
</evidence>
<protein>
    <recommendedName>
        <fullName evidence="7">Molecular chaperone HtpG</fullName>
    </recommendedName>
</protein>
<organism evidence="5 6">
    <name type="scientific">Cryptosporangium phraense</name>
    <dbReference type="NCBI Taxonomy" id="2593070"/>
    <lineage>
        <taxon>Bacteria</taxon>
        <taxon>Bacillati</taxon>
        <taxon>Actinomycetota</taxon>
        <taxon>Actinomycetes</taxon>
        <taxon>Cryptosporangiales</taxon>
        <taxon>Cryptosporangiaceae</taxon>
        <taxon>Cryptosporangium</taxon>
    </lineage>
</organism>
<dbReference type="GO" id="GO:0140662">
    <property type="term" value="F:ATP-dependent protein folding chaperone"/>
    <property type="evidence" value="ECO:0007669"/>
    <property type="project" value="InterPro"/>
</dbReference>
<dbReference type="InParanoid" id="A0A545AK23"/>
<name>A0A545AK23_9ACTN</name>
<dbReference type="Gene3D" id="3.30.565.10">
    <property type="entry name" value="Histidine kinase-like ATPase, C-terminal domain"/>
    <property type="match status" value="1"/>
</dbReference>
<dbReference type="InterPro" id="IPR036890">
    <property type="entry name" value="HATPase_C_sf"/>
</dbReference>
<dbReference type="Pfam" id="PF00183">
    <property type="entry name" value="HSP90"/>
    <property type="match status" value="1"/>
</dbReference>
<accession>A0A545AK23</accession>
<keyword evidence="3" id="KW-0067">ATP-binding</keyword>
<evidence type="ECO:0000313" key="6">
    <source>
        <dbReference type="Proteomes" id="UP000317982"/>
    </source>
</evidence>
<comment type="caution">
    <text evidence="5">The sequence shown here is derived from an EMBL/GenBank/DDBJ whole genome shotgun (WGS) entry which is preliminary data.</text>
</comment>
<dbReference type="AlphaFoldDB" id="A0A545AK23"/>
<dbReference type="EMBL" id="VIRS01000030">
    <property type="protein sequence ID" value="TQS41095.1"/>
    <property type="molecule type" value="Genomic_DNA"/>
</dbReference>
<dbReference type="Pfam" id="PF13589">
    <property type="entry name" value="HATPase_c_3"/>
    <property type="match status" value="1"/>
</dbReference>
<dbReference type="OrthoDB" id="9802640at2"/>
<dbReference type="PANTHER" id="PTHR11528">
    <property type="entry name" value="HEAT SHOCK PROTEIN 90 FAMILY MEMBER"/>
    <property type="match status" value="1"/>
</dbReference>
<keyword evidence="4" id="KW-0143">Chaperone</keyword>
<dbReference type="Proteomes" id="UP000317982">
    <property type="component" value="Unassembled WGS sequence"/>
</dbReference>
<gene>
    <name evidence="5" type="ORF">FL583_31535</name>
</gene>
<evidence type="ECO:0000313" key="5">
    <source>
        <dbReference type="EMBL" id="TQS41095.1"/>
    </source>
</evidence>
<dbReference type="InterPro" id="IPR001404">
    <property type="entry name" value="Hsp90_fam"/>
</dbReference>
<dbReference type="GO" id="GO:0005524">
    <property type="term" value="F:ATP binding"/>
    <property type="evidence" value="ECO:0007669"/>
    <property type="project" value="UniProtKB-KW"/>
</dbReference>
<evidence type="ECO:0000256" key="1">
    <source>
        <dbReference type="ARBA" id="ARBA00008239"/>
    </source>
</evidence>
<dbReference type="GO" id="GO:0016887">
    <property type="term" value="F:ATP hydrolysis activity"/>
    <property type="evidence" value="ECO:0007669"/>
    <property type="project" value="InterPro"/>
</dbReference>
<comment type="similarity">
    <text evidence="1">Belongs to the heat shock protein 90 family.</text>
</comment>
<dbReference type="SUPFAM" id="SSF55874">
    <property type="entry name" value="ATPase domain of HSP90 chaperone/DNA topoisomerase II/histidine kinase"/>
    <property type="match status" value="1"/>
</dbReference>
<dbReference type="GO" id="GO:0051082">
    <property type="term" value="F:unfolded protein binding"/>
    <property type="evidence" value="ECO:0007669"/>
    <property type="project" value="InterPro"/>
</dbReference>
<dbReference type="InterPro" id="IPR020575">
    <property type="entry name" value="Hsp90_N"/>
</dbReference>
<dbReference type="PRINTS" id="PR00775">
    <property type="entry name" value="HEATSHOCK90"/>
</dbReference>
<dbReference type="Gene3D" id="3.30.230.80">
    <property type="match status" value="1"/>
</dbReference>
<proteinExistence type="inferred from homology"/>
<keyword evidence="2" id="KW-0547">Nucleotide-binding</keyword>
<sequence length="894" mass="100739">MCAGRCARGTQGVPMDTSVNEMQFDFEGLIRLVAQNLYSEKKVFIRELIQNAHDGVRRRVGSSGTGRIDIETRPQDLEITVRDNGVGMNHDDLVEYLSNIGKSLTRLERDETEGLIGQFGIGFLSAFVVAASVQVRTRKDGESAGWLWENDGSKQYRISECEVPAVGTSVTVRLRDVSDRGLIQETEVRELIRKYADMLQIPIYLNGSADPENTMHMPWEKTGLSPQELWIGNYAYLSRTMSDSVLEAIPVRVRGDVHIDGVLYISRTRLVSVDQPRVARVYQNRMFLCDNAAADILPRWARFVNGIINTPDLTPTAARDNFLRDDAAARVSEALGDVIIAHLEQLREDDNARFVDIARFHRLGFTAACFYYDEFFRRFADLLLWRTNKGAWSRPAPLPRLDAAQSSVGADEILELPGIDTPGELRSLPEIIAQVPARTGEPTRLPCFTTPSTASQYFEIADAAGSVVVDASGPFESELLEAYTRLPDRDLTLVHVDREDDPAVFRRLGETDAAVQRLAEMMSLTVRTAFGGQIRTEARRFQPATITAVIRSDHRSYAQRRAQELRLDPNQPDDVRQMADELARRTAAEALRLTINAENALVQRIARQNLTDPAVQELMLALYNDAVLANRELITSTDASIFHSQFQRLIGRSLDYLESQSQLDAIKTQIEDEDRRRRALRGRPMKHRIFFMITPFADEFRPTIDACRRVVEDEWGCQLVVGNDRYDDHRVLENVETVMRQADAFIAEVTDANPNVMFELGAAFSDRHNRPFVLLRKTGTEPPLPADLRSLIYIDYDPVDGSVDQRLATEMRKHAMVQALLDAPDRAQYLSPRRLSVLLGPSLTLPPATIARLAARFPTREDWDSADVDTVADVLGDVDSDVAELILKRIRTRR</sequence>
<dbReference type="InterPro" id="IPR020568">
    <property type="entry name" value="Ribosomal_Su5_D2-typ_SF"/>
</dbReference>
<dbReference type="SUPFAM" id="SSF54211">
    <property type="entry name" value="Ribosomal protein S5 domain 2-like"/>
    <property type="match status" value="1"/>
</dbReference>
<reference evidence="5 6" key="1">
    <citation type="submission" date="2019-07" db="EMBL/GenBank/DDBJ databases">
        <title>Cryptosporangium phraense sp. nov., isolated from plant litter.</title>
        <authorList>
            <person name="Suriyachadkun C."/>
        </authorList>
    </citation>
    <scope>NUCLEOTIDE SEQUENCE [LARGE SCALE GENOMIC DNA]</scope>
    <source>
        <strain evidence="5 6">A-T 5661</strain>
    </source>
</reference>
<keyword evidence="6" id="KW-1185">Reference proteome</keyword>
<evidence type="ECO:0000256" key="4">
    <source>
        <dbReference type="ARBA" id="ARBA00023186"/>
    </source>
</evidence>